<name>A0A4C1ZEL8_EUMVA</name>
<gene>
    <name evidence="1" type="ORF">EVAR_48382_1</name>
</gene>
<evidence type="ECO:0000313" key="2">
    <source>
        <dbReference type="Proteomes" id="UP000299102"/>
    </source>
</evidence>
<protein>
    <submittedName>
        <fullName evidence="1">Uncharacterized protein</fullName>
    </submittedName>
</protein>
<dbReference type="Proteomes" id="UP000299102">
    <property type="component" value="Unassembled WGS sequence"/>
</dbReference>
<proteinExistence type="predicted"/>
<organism evidence="1 2">
    <name type="scientific">Eumeta variegata</name>
    <name type="common">Bagworm moth</name>
    <name type="synonym">Eumeta japonica</name>
    <dbReference type="NCBI Taxonomy" id="151549"/>
    <lineage>
        <taxon>Eukaryota</taxon>
        <taxon>Metazoa</taxon>
        <taxon>Ecdysozoa</taxon>
        <taxon>Arthropoda</taxon>
        <taxon>Hexapoda</taxon>
        <taxon>Insecta</taxon>
        <taxon>Pterygota</taxon>
        <taxon>Neoptera</taxon>
        <taxon>Endopterygota</taxon>
        <taxon>Lepidoptera</taxon>
        <taxon>Glossata</taxon>
        <taxon>Ditrysia</taxon>
        <taxon>Tineoidea</taxon>
        <taxon>Psychidae</taxon>
        <taxon>Oiketicinae</taxon>
        <taxon>Eumeta</taxon>
    </lineage>
</organism>
<dbReference type="AlphaFoldDB" id="A0A4C1ZEL8"/>
<dbReference type="EMBL" id="BGZK01001714">
    <property type="protein sequence ID" value="GBP85045.1"/>
    <property type="molecule type" value="Genomic_DNA"/>
</dbReference>
<comment type="caution">
    <text evidence="1">The sequence shown here is derived from an EMBL/GenBank/DDBJ whole genome shotgun (WGS) entry which is preliminary data.</text>
</comment>
<evidence type="ECO:0000313" key="1">
    <source>
        <dbReference type="EMBL" id="GBP85045.1"/>
    </source>
</evidence>
<accession>A0A4C1ZEL8</accession>
<reference evidence="1 2" key="1">
    <citation type="journal article" date="2019" name="Commun. Biol.">
        <title>The bagworm genome reveals a unique fibroin gene that provides high tensile strength.</title>
        <authorList>
            <person name="Kono N."/>
            <person name="Nakamura H."/>
            <person name="Ohtoshi R."/>
            <person name="Tomita M."/>
            <person name="Numata K."/>
            <person name="Arakawa K."/>
        </authorList>
    </citation>
    <scope>NUCLEOTIDE SEQUENCE [LARGE SCALE GENOMIC DNA]</scope>
</reference>
<sequence>MGAGDARAPPPTARLRVLSHNQLDSCTISIIFCALAPHLIEGAAGSANLCASDPPSRCEAAARARRSELHSRRRLGLPEPELVQDLSCTEMQARYFTCAKTNRTARLC</sequence>
<keyword evidence="2" id="KW-1185">Reference proteome</keyword>